<dbReference type="AlphaFoldDB" id="A0A1M5U0W8"/>
<evidence type="ECO:0000256" key="1">
    <source>
        <dbReference type="SAM" id="MobiDB-lite"/>
    </source>
</evidence>
<accession>A0A1M5U0W8</accession>
<feature type="compositionally biased region" description="Low complexity" evidence="1">
    <location>
        <begin position="19"/>
        <end position="30"/>
    </location>
</feature>
<keyword evidence="3" id="KW-1185">Reference proteome</keyword>
<name>A0A1M5U0W8_9EURY</name>
<evidence type="ECO:0000313" key="2">
    <source>
        <dbReference type="EMBL" id="SHH56639.1"/>
    </source>
</evidence>
<sequence>MGEIGIYWEPAYGDIVASRQGAADARAASAHTGRGGSSTNARARPRSPDTPERARDVSVPPERDPGQYAQTDHFRHRLRQQGRYITLPVVGDAIRNGQLRWNTTDGWRFAIVRDGVRFVIVVGDTETPSPVLVTGWTEVADWEAAMASDRWSEVDVHTIRLRADLSKHKQRQIPGRIRPRVVTRPFVVGGHRVRTDAGDGHVECVDCGARFRSKRELCELSCDAR</sequence>
<gene>
    <name evidence="2" type="ORF">SAMN05443636_2871</name>
</gene>
<feature type="compositionally biased region" description="Basic and acidic residues" evidence="1">
    <location>
        <begin position="46"/>
        <end position="65"/>
    </location>
</feature>
<evidence type="ECO:0000313" key="3">
    <source>
        <dbReference type="Proteomes" id="UP000184357"/>
    </source>
</evidence>
<dbReference type="STRING" id="43928.SAMN05443636_2871"/>
<organism evidence="2 3">
    <name type="scientific">Halobaculum gomorrense</name>
    <dbReference type="NCBI Taxonomy" id="43928"/>
    <lineage>
        <taxon>Archaea</taxon>
        <taxon>Methanobacteriati</taxon>
        <taxon>Methanobacteriota</taxon>
        <taxon>Stenosarchaea group</taxon>
        <taxon>Halobacteria</taxon>
        <taxon>Halobacteriales</taxon>
        <taxon>Haloferacaceae</taxon>
        <taxon>Halobaculum</taxon>
    </lineage>
</organism>
<protein>
    <submittedName>
        <fullName evidence="2">Uncharacterized protein</fullName>
    </submittedName>
</protein>
<proteinExistence type="predicted"/>
<reference evidence="2 3" key="1">
    <citation type="submission" date="2016-11" db="EMBL/GenBank/DDBJ databases">
        <authorList>
            <person name="Jaros S."/>
            <person name="Januszkiewicz K."/>
            <person name="Wedrychowicz H."/>
        </authorList>
    </citation>
    <scope>NUCLEOTIDE SEQUENCE [LARGE SCALE GENOMIC DNA]</scope>
    <source>
        <strain evidence="2 3">DSM 9297</strain>
    </source>
</reference>
<dbReference type="EMBL" id="FQWV01000009">
    <property type="protein sequence ID" value="SHH56639.1"/>
    <property type="molecule type" value="Genomic_DNA"/>
</dbReference>
<dbReference type="Proteomes" id="UP000184357">
    <property type="component" value="Unassembled WGS sequence"/>
</dbReference>
<feature type="region of interest" description="Disordered" evidence="1">
    <location>
        <begin position="19"/>
        <end position="71"/>
    </location>
</feature>